<feature type="domain" description="BRCT" evidence="7">
    <location>
        <begin position="1431"/>
        <end position="1496"/>
    </location>
</feature>
<feature type="compositionally biased region" description="Low complexity" evidence="6">
    <location>
        <begin position="737"/>
        <end position="752"/>
    </location>
</feature>
<sequence>MDFDQTQAIDLEFSDDEDKKQEEKQQALSKQHALVEINNFSALVCDLGSLNKTRKGKSYVHKDLGSDTESESMFPVQEHQKLPRNETDKSIEVEKTVEEGNLHKSIEVEKNVEEENLHKSIEVEKTVEEENFQLVAGNISKQDIRTESEVVSASDCALATGRYLEEKSGFKGIDDDTLTIATTQPFQPDDEDESNKIAMMTTETQPYRGDGVDEDDDETGLMMAATQPYRGESIADDDDETGLMMAATQPYQGDSIPEHDDEIELMMAATQPYEDDSGNEHKETTTQKAVVSQPAKTETFNKTEVMTEPTQVYQDDDDDDDETDIENSGANDEILEMETQAFDDDINYKETKVNEVLTTKEPYADQVKAVLVPTAGRDACNTRNTNFNAGLDFLEESDDDDEILDTPPQACTSPAEEKDGSDINFKINANFKDQKQSLIGGVETDIGPTLLNCTSLIEDSVSKQDETFTESILCPATQKKPGVDTEDDEDGFEERIQTLPYVEELMDKEDVTTLVAETPPRITESKDEPIFVVSPSSSNDSFIQTDGHLSALEKTDKGLVETKPLKSKSSTNILSREENKEELNNVKLDSVKESVLGHNQSCTKVSRKEDILTENSRSESEIQKLGTHTVSVRTETRTSKETLEDEVVDFVKIQMKNILEKSMREDETMEDKEEKTNGDDQNLNGQEERIMGEHKVMTEESVNVYSLKFGQSDVTASLPVQWNKEENKLNQEMDFKNTFSNTNNENNITSLESGKRRGKRGSRKSKTNVVQEEELENSRTTNTNTETLNTSRESGKRGSRKSKTNVVQEEELENSHTTNTNTETLNTSRESGKRRSRKTKTNVVHEESNQRGKQEKEEQDEQSSCVTTYDFDLQVTETKRSRRSKAFVTKVDQKMIVSESDQDTSCTETAKHAQSLVTKKGRGTKTQENRINISSEPFLSNKRRKVTENIKVESSDKDGDKVVNSDETIIEEGIKHSSKIKTKVSGLSAAAEITSSAPMDVVSISNLSSVATRSRLRKGKAKIASGGRSGEEGNEAHEKMKNLSPNAENNKSRKVTRDRTEIEGNKISSSFESVNTDLRQDHDESGHKNDGDAPVLQLEIQSRTRGTRKSALRSRRSDVKEFNEISVVATGKRHLKNQTDSLVDVDEYTEPHAMHKRSRKNVLTSSTTSSETFLEKTESKGTNRAVIDLETSSKHTRYSDNLKCEKQRDNLIADEDYRPQNEEKSVCNDFLEPVEHSDTKGRSKRKRTQQALADSSPCDTSILNNSSEVKNRRKDSKVKNELETSSEVSELCVMAKRSGREKSVDDSETSSISIQKREKKQKRSKLNVNDRNTIEEKKHPNVTSSTPAKNTSSTDDKITELNVKPSRDISARLSPRNKRKQSLTTSAIDVTESDKFLASNSESLGPSPRRNRLVKLLKPKVMFTGLDDDVGKKIVSSLDWDLMDSVMECSHLVTDKFHRTVKTLCCVAKGTPIVSTGWLKKCNVSGSYIDYIPYIIKDKKAEKHHNFNLAETLKKAAEQPLLSGWSVHVTPKVVPDPDQMKEIILCAGGKFVQNMPTRLAPRLVIISTQEDAKLLKHAIKCGIPVVEAEFILTGLLRYELNTTVFSLKV</sequence>
<feature type="compositionally biased region" description="Basic and acidic residues" evidence="6">
    <location>
        <begin position="1029"/>
        <end position="1041"/>
    </location>
</feature>
<evidence type="ECO:0000256" key="3">
    <source>
        <dbReference type="ARBA" id="ARBA00022763"/>
    </source>
</evidence>
<reference evidence="9" key="1">
    <citation type="submission" date="2025-08" db="UniProtKB">
        <authorList>
            <consortium name="RefSeq"/>
        </authorList>
    </citation>
    <scope>IDENTIFICATION</scope>
    <source>
        <tissue evidence="9">Muscle</tissue>
    </source>
</reference>
<evidence type="ECO:0000313" key="8">
    <source>
        <dbReference type="Proteomes" id="UP000694941"/>
    </source>
</evidence>
<feature type="domain" description="BRCT" evidence="7">
    <location>
        <begin position="1517"/>
        <end position="1600"/>
    </location>
</feature>
<dbReference type="InterPro" id="IPR001357">
    <property type="entry name" value="BRCT_dom"/>
</dbReference>
<proteinExistence type="predicted"/>
<feature type="compositionally biased region" description="Basic residues" evidence="6">
    <location>
        <begin position="756"/>
        <end position="766"/>
    </location>
</feature>
<gene>
    <name evidence="9" type="primary">LOC106470515</name>
</gene>
<feature type="compositionally biased region" description="Basic and acidic residues" evidence="6">
    <location>
        <begin position="1078"/>
        <end position="1091"/>
    </location>
</feature>
<name>A0ABM1TG24_LIMPO</name>
<feature type="region of interest" description="Disordered" evidence="6">
    <location>
        <begin position="1213"/>
        <end position="1385"/>
    </location>
</feature>
<accession>A0ABM1TG24</accession>
<feature type="region of interest" description="Disordered" evidence="6">
    <location>
        <begin position="1"/>
        <end position="27"/>
    </location>
</feature>
<evidence type="ECO:0000256" key="4">
    <source>
        <dbReference type="ARBA" id="ARBA00023204"/>
    </source>
</evidence>
<feature type="compositionally biased region" description="Polar residues" evidence="6">
    <location>
        <begin position="1066"/>
        <end position="1077"/>
    </location>
</feature>
<feature type="region of interest" description="Disordered" evidence="6">
    <location>
        <begin position="55"/>
        <end position="88"/>
    </location>
</feature>
<feature type="region of interest" description="Disordered" evidence="6">
    <location>
        <begin position="1150"/>
        <end position="1188"/>
    </location>
</feature>
<dbReference type="Gene3D" id="3.40.50.10190">
    <property type="entry name" value="BRCT domain"/>
    <property type="match status" value="2"/>
</dbReference>
<feature type="region of interest" description="Disordered" evidence="6">
    <location>
        <begin position="1018"/>
        <end position="1095"/>
    </location>
</feature>
<dbReference type="InterPro" id="IPR051579">
    <property type="entry name" value="DDR_Transcriptional_Reg"/>
</dbReference>
<dbReference type="SMART" id="SM00292">
    <property type="entry name" value="BRCT"/>
    <property type="match status" value="2"/>
</dbReference>
<feature type="compositionally biased region" description="Basic and acidic residues" evidence="6">
    <location>
        <begin position="1354"/>
        <end position="1370"/>
    </location>
</feature>
<keyword evidence="3" id="KW-0227">DNA damage</keyword>
<feature type="region of interest" description="Disordered" evidence="6">
    <location>
        <begin position="737"/>
        <end position="865"/>
    </location>
</feature>
<feature type="compositionally biased region" description="Basic and acidic residues" evidence="6">
    <location>
        <begin position="606"/>
        <end position="622"/>
    </location>
</feature>
<evidence type="ECO:0000256" key="5">
    <source>
        <dbReference type="ARBA" id="ARBA00023242"/>
    </source>
</evidence>
<feature type="region of interest" description="Disordered" evidence="6">
    <location>
        <begin position="600"/>
        <end position="639"/>
    </location>
</feature>
<keyword evidence="8" id="KW-1185">Reference proteome</keyword>
<organism evidence="8 9">
    <name type="scientific">Limulus polyphemus</name>
    <name type="common">Atlantic horseshoe crab</name>
    <dbReference type="NCBI Taxonomy" id="6850"/>
    <lineage>
        <taxon>Eukaryota</taxon>
        <taxon>Metazoa</taxon>
        <taxon>Ecdysozoa</taxon>
        <taxon>Arthropoda</taxon>
        <taxon>Chelicerata</taxon>
        <taxon>Merostomata</taxon>
        <taxon>Xiphosura</taxon>
        <taxon>Limulidae</taxon>
        <taxon>Limulus</taxon>
    </lineage>
</organism>
<comment type="subcellular location">
    <subcellularLocation>
        <location evidence="1">Nucleus</location>
    </subcellularLocation>
</comment>
<evidence type="ECO:0000256" key="6">
    <source>
        <dbReference type="SAM" id="MobiDB-lite"/>
    </source>
</evidence>
<keyword evidence="2" id="KW-0597">Phosphoprotein</keyword>
<evidence type="ECO:0000259" key="7">
    <source>
        <dbReference type="PROSITE" id="PS50172"/>
    </source>
</evidence>
<dbReference type="GeneID" id="106470515"/>
<protein>
    <submittedName>
        <fullName evidence="9">Mediator of DNA damage checkpoint protein 1-like</fullName>
    </submittedName>
</protein>
<feature type="region of interest" description="Disordered" evidence="6">
    <location>
        <begin position="661"/>
        <end position="685"/>
    </location>
</feature>
<feature type="compositionally biased region" description="Low complexity" evidence="6">
    <location>
        <begin position="815"/>
        <end position="829"/>
    </location>
</feature>
<dbReference type="PANTHER" id="PTHR23196:SF34">
    <property type="entry name" value="MEDIATOR OF DNA DAMAGE CHECKPOINT PROTEIN 1"/>
    <property type="match status" value="1"/>
</dbReference>
<feature type="region of interest" description="Disordered" evidence="6">
    <location>
        <begin position="274"/>
        <end position="294"/>
    </location>
</feature>
<keyword evidence="4" id="KW-0234">DNA repair</keyword>
<feature type="compositionally biased region" description="Polar residues" evidence="6">
    <location>
        <begin position="1341"/>
        <end position="1353"/>
    </location>
</feature>
<dbReference type="SUPFAM" id="SSF52113">
    <property type="entry name" value="BRCT domain"/>
    <property type="match status" value="2"/>
</dbReference>
<feature type="compositionally biased region" description="Basic and acidic residues" evidence="6">
    <location>
        <begin position="1055"/>
        <end position="1064"/>
    </location>
</feature>
<dbReference type="InterPro" id="IPR036420">
    <property type="entry name" value="BRCT_dom_sf"/>
</dbReference>
<dbReference type="PANTHER" id="PTHR23196">
    <property type="entry name" value="PAX TRANSCRIPTION ACTIVATION DOMAIN INTERACTING PROTEIN"/>
    <property type="match status" value="1"/>
</dbReference>
<feature type="compositionally biased region" description="Polar residues" evidence="6">
    <location>
        <begin position="1249"/>
        <end position="1268"/>
    </location>
</feature>
<evidence type="ECO:0000256" key="1">
    <source>
        <dbReference type="ARBA" id="ARBA00004123"/>
    </source>
</evidence>
<evidence type="ECO:0000313" key="9">
    <source>
        <dbReference type="RefSeq" id="XP_022254830.1"/>
    </source>
</evidence>
<dbReference type="RefSeq" id="XP_022254830.1">
    <property type="nucleotide sequence ID" value="XM_022399122.1"/>
</dbReference>
<feature type="compositionally biased region" description="Basic and acidic residues" evidence="6">
    <location>
        <begin position="78"/>
        <end position="88"/>
    </location>
</feature>
<feature type="compositionally biased region" description="Low complexity" evidence="6">
    <location>
        <begin position="778"/>
        <end position="792"/>
    </location>
</feature>
<evidence type="ECO:0000256" key="2">
    <source>
        <dbReference type="ARBA" id="ARBA00022553"/>
    </source>
</evidence>
<dbReference type="Pfam" id="PF16770">
    <property type="entry name" value="RTT107_BRCT_5"/>
    <property type="match status" value="1"/>
</dbReference>
<feature type="compositionally biased region" description="Basic and acidic residues" evidence="6">
    <location>
        <begin position="661"/>
        <end position="678"/>
    </location>
</feature>
<feature type="compositionally biased region" description="Basic and acidic residues" evidence="6">
    <location>
        <begin position="1213"/>
        <end position="1226"/>
    </location>
</feature>
<dbReference type="PROSITE" id="PS50172">
    <property type="entry name" value="BRCT"/>
    <property type="match status" value="2"/>
</dbReference>
<dbReference type="Proteomes" id="UP000694941">
    <property type="component" value="Unplaced"/>
</dbReference>
<dbReference type="CDD" id="cd18432">
    <property type="entry name" value="BRCT_PAXIP1_rpt6_like"/>
    <property type="match status" value="1"/>
</dbReference>
<feature type="compositionally biased region" description="Basic and acidic residues" evidence="6">
    <location>
        <begin position="843"/>
        <end position="856"/>
    </location>
</feature>
<dbReference type="CDD" id="cd17744">
    <property type="entry name" value="BRCT_MDC1_rpt1"/>
    <property type="match status" value="1"/>
</dbReference>
<feature type="compositionally biased region" description="Low complexity" evidence="6">
    <location>
        <begin position="1163"/>
        <end position="1172"/>
    </location>
</feature>
<dbReference type="Pfam" id="PF16589">
    <property type="entry name" value="BRCT_2"/>
    <property type="match status" value="1"/>
</dbReference>
<keyword evidence="5" id="KW-0539">Nucleus</keyword>